<evidence type="ECO:0000313" key="2">
    <source>
        <dbReference type="EMBL" id="EQA37935.1"/>
    </source>
</evidence>
<feature type="compositionally biased region" description="Basic and acidic residues" evidence="1">
    <location>
        <begin position="16"/>
        <end position="53"/>
    </location>
</feature>
<evidence type="ECO:0000256" key="1">
    <source>
        <dbReference type="SAM" id="MobiDB-lite"/>
    </source>
</evidence>
<evidence type="ECO:0000313" key="3">
    <source>
        <dbReference type="Proteomes" id="UP000018719"/>
    </source>
</evidence>
<protein>
    <submittedName>
        <fullName evidence="2">Uncharacterized protein</fullName>
    </submittedName>
</protein>
<dbReference type="STRING" id="1049790.LEP1GSC047_4407"/>
<organism evidence="2 3">
    <name type="scientific">Leptospira inadai serovar Lyme str. 10</name>
    <dbReference type="NCBI Taxonomy" id="1049790"/>
    <lineage>
        <taxon>Bacteria</taxon>
        <taxon>Pseudomonadati</taxon>
        <taxon>Spirochaetota</taxon>
        <taxon>Spirochaetia</taxon>
        <taxon>Leptospirales</taxon>
        <taxon>Leptospiraceae</taxon>
        <taxon>Leptospira</taxon>
    </lineage>
</organism>
<dbReference type="AlphaFoldDB" id="V6HM24"/>
<comment type="caution">
    <text evidence="2">The sequence shown here is derived from an EMBL/GenBank/DDBJ whole genome shotgun (WGS) entry which is preliminary data.</text>
</comment>
<dbReference type="Proteomes" id="UP000018719">
    <property type="component" value="Unassembled WGS sequence"/>
</dbReference>
<proteinExistence type="predicted"/>
<accession>V6HM24</accession>
<sequence>MVVSTSKVRLNFSAIPEDRGQRTEDRGQRTEDRGQRTEDRGQRTEDRGQRTEDRGQIIIPITLTTIFLKTNYVGARYQGTKGLGCVSSSVRGVSVFYRKIPVLQGTFPLLL</sequence>
<gene>
    <name evidence="2" type="ORF">LEP1GSC047_4407</name>
</gene>
<dbReference type="EMBL" id="AHMM02000015">
    <property type="protein sequence ID" value="EQA37935.1"/>
    <property type="molecule type" value="Genomic_DNA"/>
</dbReference>
<name>V6HM24_9LEPT</name>
<reference evidence="2 3" key="1">
    <citation type="submission" date="2013-05" db="EMBL/GenBank/DDBJ databases">
        <authorList>
            <person name="Harkins D.M."/>
            <person name="Durkin A.S."/>
            <person name="Brinkac L.M."/>
            <person name="Haft D.H."/>
            <person name="Selengut J.D."/>
            <person name="Sanka R."/>
            <person name="DePew J."/>
            <person name="Purushe J."/>
            <person name="Hartskeerl R.A."/>
            <person name="Ahmed A."/>
            <person name="van der Linden H."/>
            <person name="Goris M.G.A."/>
            <person name="Vinetz J.M."/>
            <person name="Sutton G.G."/>
            <person name="Nierman W.C."/>
            <person name="Fouts D.E."/>
        </authorList>
    </citation>
    <scope>NUCLEOTIDE SEQUENCE [LARGE SCALE GENOMIC DNA]</scope>
    <source>
        <strain evidence="2 3">10</strain>
    </source>
</reference>
<feature type="region of interest" description="Disordered" evidence="1">
    <location>
        <begin position="1"/>
        <end position="53"/>
    </location>
</feature>